<proteinExistence type="predicted"/>
<organismHost>
    <name type="scientific">Ornithodoros moubata</name>
    <name type="common">Soft tick</name>
    <name type="synonym">Argasid tick</name>
    <dbReference type="NCBI Taxonomy" id="6938"/>
</organismHost>
<gene>
    <name evidence="1" type="primary">MGF 360-2L</name>
</gene>
<dbReference type="EMBL" id="MT956648">
    <property type="protein sequence ID" value="QRY19026.1"/>
    <property type="molecule type" value="Genomic_DNA"/>
</dbReference>
<sequence>MSTPPSLQVLVKKVLLDLVFLI</sequence>
<evidence type="ECO:0000313" key="1">
    <source>
        <dbReference type="EMBL" id="QRY19026.1"/>
    </source>
</evidence>
<dbReference type="Proteomes" id="UP000663362">
    <property type="component" value="Segment"/>
</dbReference>
<organismHost>
    <name type="scientific">Potamochoerus larvatus</name>
    <name type="common">Bushpig</name>
    <dbReference type="NCBI Taxonomy" id="273792"/>
</organismHost>
<reference evidence="1" key="1">
    <citation type="journal article" name="Virol. J.">
        <title>The first complete genome sequence of the African swine fever virus genotype X and serogroup 7 isolated in domestic pigs from the Democratic Republic of Congo.</title>
        <authorList>
            <person name="Bisimwa P.N."/>
            <person name="Ongus J.R."/>
            <person name="Steinaa L."/>
            <person name="Bisimwa E.B."/>
            <person name="Bochere E."/>
            <person name="Machuka E.M."/>
            <person name="Entfellner J.D."/>
            <person name="Okoth E."/>
            <person name="Pelle R."/>
        </authorList>
    </citation>
    <scope>NUCLEOTIDE SEQUENCE</scope>
    <source>
        <strain evidence="1">Uvira B53</strain>
    </source>
</reference>
<organismHost>
    <name type="scientific">Phacochoerus aethiopicus</name>
    <name type="common">Warthog</name>
    <dbReference type="NCBI Taxonomy" id="85517"/>
</organismHost>
<protein>
    <submittedName>
        <fullName evidence="1">MGF 360-2L</fullName>
    </submittedName>
</protein>
<organism evidence="1">
    <name type="scientific">African swine fever virus</name>
    <name type="common">ASFV</name>
    <dbReference type="NCBI Taxonomy" id="10497"/>
    <lineage>
        <taxon>Viruses</taxon>
        <taxon>Varidnaviria</taxon>
        <taxon>Bamfordvirae</taxon>
        <taxon>Nucleocytoviricota</taxon>
        <taxon>Pokkesviricetes</taxon>
        <taxon>Asfuvirales</taxon>
        <taxon>Asfarviridae</taxon>
        <taxon>Asfivirus</taxon>
        <taxon>Asfivirus haemorrhagiae</taxon>
    </lineage>
</organism>
<accession>A0A894ZSZ3</accession>
<organismHost>
    <name type="scientific">Sus scrofa</name>
    <name type="common">Pig</name>
    <dbReference type="NCBI Taxonomy" id="9823"/>
</organismHost>
<organismHost>
    <name type="scientific">Phacochoerus africanus</name>
    <name type="common">Warthog</name>
    <dbReference type="NCBI Taxonomy" id="41426"/>
</organismHost>
<name>A0A894ZSZ3_ASF</name>
<organismHost>
    <name type="scientific">Ornithodoros</name>
    <name type="common">relapsing fever ticks</name>
    <dbReference type="NCBI Taxonomy" id="6937"/>
</organismHost>